<dbReference type="STRING" id="870482.SAMN04487987_101452"/>
<evidence type="ECO:0000259" key="9">
    <source>
        <dbReference type="Pfam" id="PF12704"/>
    </source>
</evidence>
<evidence type="ECO:0000256" key="3">
    <source>
        <dbReference type="ARBA" id="ARBA00022692"/>
    </source>
</evidence>
<feature type="transmembrane region" description="Helical" evidence="7">
    <location>
        <begin position="26"/>
        <end position="46"/>
    </location>
</feature>
<keyword evidence="3 7" id="KW-0812">Transmembrane</keyword>
<dbReference type="InterPro" id="IPR050250">
    <property type="entry name" value="Macrolide_Exporter_MacB"/>
</dbReference>
<reference evidence="11" key="1">
    <citation type="submission" date="2016-10" db="EMBL/GenBank/DDBJ databases">
        <authorList>
            <person name="Varghese N."/>
            <person name="Submissions S."/>
        </authorList>
    </citation>
    <scope>NUCLEOTIDE SEQUENCE [LARGE SCALE GENOMIC DNA]</scope>
    <source>
        <strain evidence="11">DSM 25730</strain>
    </source>
</reference>
<dbReference type="GO" id="GO:0022857">
    <property type="term" value="F:transmembrane transporter activity"/>
    <property type="evidence" value="ECO:0007669"/>
    <property type="project" value="TreeGrafter"/>
</dbReference>
<dbReference type="InterPro" id="IPR003838">
    <property type="entry name" value="ABC3_permease_C"/>
</dbReference>
<feature type="transmembrane region" description="Helical" evidence="7">
    <location>
        <begin position="370"/>
        <end position="397"/>
    </location>
</feature>
<feature type="domain" description="MacB-like periplasmic core" evidence="9">
    <location>
        <begin position="25"/>
        <end position="244"/>
    </location>
</feature>
<evidence type="ECO:0000256" key="2">
    <source>
        <dbReference type="ARBA" id="ARBA00022475"/>
    </source>
</evidence>
<dbReference type="Pfam" id="PF02687">
    <property type="entry name" value="FtsX"/>
    <property type="match status" value="1"/>
</dbReference>
<dbReference type="PANTHER" id="PTHR30572:SF4">
    <property type="entry name" value="ABC TRANSPORTER PERMEASE YTRF"/>
    <property type="match status" value="1"/>
</dbReference>
<keyword evidence="4 7" id="KW-1133">Transmembrane helix</keyword>
<evidence type="ECO:0000256" key="6">
    <source>
        <dbReference type="ARBA" id="ARBA00038076"/>
    </source>
</evidence>
<dbReference type="InterPro" id="IPR025857">
    <property type="entry name" value="MacB_PCD"/>
</dbReference>
<feature type="transmembrane region" description="Helical" evidence="7">
    <location>
        <begin position="336"/>
        <end position="358"/>
    </location>
</feature>
<dbReference type="Pfam" id="PF12704">
    <property type="entry name" value="MacB_PCD"/>
    <property type="match status" value="1"/>
</dbReference>
<gene>
    <name evidence="10" type="ORF">SAMN04487987_101452</name>
</gene>
<feature type="domain" description="ABC3 transporter permease C-terminal" evidence="8">
    <location>
        <begin position="287"/>
        <end position="407"/>
    </location>
</feature>
<dbReference type="AlphaFoldDB" id="A0A1I1MR24"/>
<dbReference type="RefSeq" id="WP_175473495.1">
    <property type="nucleotide sequence ID" value="NZ_FOMI01000001.1"/>
</dbReference>
<comment type="subcellular location">
    <subcellularLocation>
        <location evidence="1">Cell membrane</location>
        <topology evidence="1">Multi-pass membrane protein</topology>
    </subcellularLocation>
</comment>
<comment type="similarity">
    <text evidence="6">Belongs to the ABC-4 integral membrane protein family.</text>
</comment>
<organism evidence="10 11">
    <name type="scientific">Algibacter pectinivorans</name>
    <dbReference type="NCBI Taxonomy" id="870482"/>
    <lineage>
        <taxon>Bacteria</taxon>
        <taxon>Pseudomonadati</taxon>
        <taxon>Bacteroidota</taxon>
        <taxon>Flavobacteriia</taxon>
        <taxon>Flavobacteriales</taxon>
        <taxon>Flavobacteriaceae</taxon>
        <taxon>Algibacter</taxon>
    </lineage>
</organism>
<dbReference type="GO" id="GO:0005886">
    <property type="term" value="C:plasma membrane"/>
    <property type="evidence" value="ECO:0007669"/>
    <property type="project" value="UniProtKB-SubCell"/>
</dbReference>
<evidence type="ECO:0000313" key="11">
    <source>
        <dbReference type="Proteomes" id="UP000199439"/>
    </source>
</evidence>
<keyword evidence="2" id="KW-1003">Cell membrane</keyword>
<accession>A0A1I1MR24</accession>
<keyword evidence="5 7" id="KW-0472">Membrane</keyword>
<evidence type="ECO:0000256" key="7">
    <source>
        <dbReference type="SAM" id="Phobius"/>
    </source>
</evidence>
<keyword evidence="11" id="KW-1185">Reference proteome</keyword>
<sequence length="414" mass="46265">MIKFLFDRDTWQEVFDSFSKNKLRSILTMVGVWWGILLLIGLLGSAKGLENSFNRLFGSFATNSVFVWGQSTSKPFQGFQEGRRVNLSLTDAKKVEENVEGIEFLVPRNQNQATVVRNFLSSSFSINGDYPLLDQVQKKNLIHGRFINQNDIDHNKKVVVISEEAYKQLFEKDEMPIGEYIEINKINFMVIGMFENGNVNMGPTSDMHIPFTTFQQIYNQGDQIGWMMITGKPDYNIKQIEEDAKLLLKNLNGIHPKDQRAFGSFNLGSEFAKVTGFLTGMQFLTWFVGIATLIAGVFAIGNILLITVKERTKEIGVRRALGATPFEIKRQIVVEAVFLTIVAGLFGIITGGWILILLDHLFGQGEDAAIVNASVSISVVFIALVILVVLGTLIGLIPAFKATSIKPIEALREE</sequence>
<evidence type="ECO:0000256" key="5">
    <source>
        <dbReference type="ARBA" id="ARBA00023136"/>
    </source>
</evidence>
<name>A0A1I1MR24_9FLAO</name>
<dbReference type="EMBL" id="FOMI01000001">
    <property type="protein sequence ID" value="SFC87556.1"/>
    <property type="molecule type" value="Genomic_DNA"/>
</dbReference>
<evidence type="ECO:0000256" key="1">
    <source>
        <dbReference type="ARBA" id="ARBA00004651"/>
    </source>
</evidence>
<evidence type="ECO:0000313" key="10">
    <source>
        <dbReference type="EMBL" id="SFC87556.1"/>
    </source>
</evidence>
<evidence type="ECO:0000256" key="4">
    <source>
        <dbReference type="ARBA" id="ARBA00022989"/>
    </source>
</evidence>
<protein>
    <submittedName>
        <fullName evidence="10">Putative ABC transport system permease protein</fullName>
    </submittedName>
</protein>
<feature type="transmembrane region" description="Helical" evidence="7">
    <location>
        <begin position="283"/>
        <end position="308"/>
    </location>
</feature>
<evidence type="ECO:0000259" key="8">
    <source>
        <dbReference type="Pfam" id="PF02687"/>
    </source>
</evidence>
<dbReference type="PANTHER" id="PTHR30572">
    <property type="entry name" value="MEMBRANE COMPONENT OF TRANSPORTER-RELATED"/>
    <property type="match status" value="1"/>
</dbReference>
<dbReference type="Proteomes" id="UP000199439">
    <property type="component" value="Unassembled WGS sequence"/>
</dbReference>
<proteinExistence type="inferred from homology"/>